<comment type="caution">
    <text evidence="3">The sequence shown here is derived from an EMBL/GenBank/DDBJ whole genome shotgun (WGS) entry which is preliminary data.</text>
</comment>
<dbReference type="Pfam" id="PF01425">
    <property type="entry name" value="Amidase"/>
    <property type="match status" value="1"/>
</dbReference>
<keyword evidence="4" id="KW-1185">Reference proteome</keyword>
<dbReference type="PANTHER" id="PTHR11895">
    <property type="entry name" value="TRANSAMIDASE"/>
    <property type="match status" value="1"/>
</dbReference>
<comment type="similarity">
    <text evidence="1">Belongs to the amidase family.</text>
</comment>
<dbReference type="SUPFAM" id="SSF75304">
    <property type="entry name" value="Amidase signature (AS) enzymes"/>
    <property type="match status" value="1"/>
</dbReference>
<dbReference type="InterPro" id="IPR000120">
    <property type="entry name" value="Amidase"/>
</dbReference>
<reference evidence="3 4" key="1">
    <citation type="submission" date="2024-02" db="EMBL/GenBank/DDBJ databases">
        <title>New thermophilic sulfur-oxidizing bacteria from a hot springs of the Uzon caldera (Kamchatka, Russia).</title>
        <authorList>
            <person name="Dukat A.M."/>
            <person name="Elcheninov A.G."/>
            <person name="Frolov E.N."/>
        </authorList>
    </citation>
    <scope>NUCLEOTIDE SEQUENCE [LARGE SCALE GENOMIC DNA]</scope>
    <source>
        <strain evidence="3 4">AK1</strain>
    </source>
</reference>
<organism evidence="3 4">
    <name type="scientific">Thiobacter aerophilum</name>
    <dbReference type="NCBI Taxonomy" id="3121275"/>
    <lineage>
        <taxon>Bacteria</taxon>
        <taxon>Pseudomonadati</taxon>
        <taxon>Pseudomonadota</taxon>
        <taxon>Betaproteobacteria</taxon>
        <taxon>Burkholderiales</taxon>
        <taxon>Thiobacteraceae</taxon>
        <taxon>Thiobacter</taxon>
    </lineage>
</organism>
<proteinExistence type="inferred from homology"/>
<protein>
    <submittedName>
        <fullName evidence="3">Amidase</fullName>
    </submittedName>
</protein>
<gene>
    <name evidence="3" type="ORF">V6E02_09225</name>
</gene>
<dbReference type="Gene3D" id="3.90.1300.10">
    <property type="entry name" value="Amidase signature (AS) domain"/>
    <property type="match status" value="1"/>
</dbReference>
<dbReference type="PANTHER" id="PTHR11895:SF7">
    <property type="entry name" value="GLUTAMYL-TRNA(GLN) AMIDOTRANSFERASE SUBUNIT A, MITOCHONDRIAL"/>
    <property type="match status" value="1"/>
</dbReference>
<feature type="domain" description="Amidase" evidence="2">
    <location>
        <begin position="26"/>
        <end position="434"/>
    </location>
</feature>
<dbReference type="EMBL" id="JBAJEX010000007">
    <property type="protein sequence ID" value="MEO1767393.1"/>
    <property type="molecule type" value="Genomic_DNA"/>
</dbReference>
<dbReference type="Proteomes" id="UP001482231">
    <property type="component" value="Unassembled WGS sequence"/>
</dbReference>
<evidence type="ECO:0000259" key="2">
    <source>
        <dbReference type="Pfam" id="PF01425"/>
    </source>
</evidence>
<name>A0ABV0EFE5_9BURK</name>
<sequence length="456" mass="47856">MTELFRLGLLDAGTAMRAGVFSSEAYTRALLERIAALEPTVKAFAWLDADQALARARACDASPLRADGKDCLHGIPLAVKDVIDTAGIPTACGTPIYSGRVPQTSAAVVRKLEDAGGFVLGKTVTAELAFYAPGVTRNPWNPAHTPGGSSSGSAAAVAAGFVPAALGTQTNGSVIRPAAFCGVVGFKPSSGLVSRAGVLQFSKTLDHVGVFARCVDDAARLTCCLAGFDPADAAGVDAPHVLCSPGEKLPARTAPPRLALVRSPVWFEAEIYQRENLLTLASRFANADAVVEEVALPPLFEEAHRLHHIIMYGEGARALRPLQAAHRAELSPQLNALIDEGLAISDAEIEQALAQRLKLNGEMRAILNQYDAIITPPAIGEAPATLEHTGDPLFCTIWTLTGLPAVTLPSGFGPHGLPLGMQLVGGYLRDDRLLGVAKWCERIIGLAPLLAPITPN</sequence>
<evidence type="ECO:0000313" key="4">
    <source>
        <dbReference type="Proteomes" id="UP001482231"/>
    </source>
</evidence>
<accession>A0ABV0EFE5</accession>
<evidence type="ECO:0000256" key="1">
    <source>
        <dbReference type="ARBA" id="ARBA00009199"/>
    </source>
</evidence>
<evidence type="ECO:0000313" key="3">
    <source>
        <dbReference type="EMBL" id="MEO1767393.1"/>
    </source>
</evidence>
<dbReference type="InterPro" id="IPR036928">
    <property type="entry name" value="AS_sf"/>
</dbReference>
<dbReference type="InterPro" id="IPR023631">
    <property type="entry name" value="Amidase_dom"/>
</dbReference>
<dbReference type="RefSeq" id="WP_347308504.1">
    <property type="nucleotide sequence ID" value="NZ_JBAJEX010000007.1"/>
</dbReference>